<feature type="compositionally biased region" description="Pro residues" evidence="1">
    <location>
        <begin position="492"/>
        <end position="511"/>
    </location>
</feature>
<feature type="compositionally biased region" description="Low complexity" evidence="1">
    <location>
        <begin position="121"/>
        <end position="136"/>
    </location>
</feature>
<dbReference type="RefSeq" id="WP_344578619.1">
    <property type="nucleotide sequence ID" value="NZ_BAAARK010000014.1"/>
</dbReference>
<feature type="compositionally biased region" description="Basic and acidic residues" evidence="1">
    <location>
        <begin position="8"/>
        <end position="20"/>
    </location>
</feature>
<feature type="region of interest" description="Disordered" evidence="1">
    <location>
        <begin position="483"/>
        <end position="512"/>
    </location>
</feature>
<gene>
    <name evidence="2" type="ORF">GCM10009864_44040</name>
</gene>
<accession>A0ABN3S7M7</accession>
<proteinExistence type="predicted"/>
<comment type="caution">
    <text evidence="2">The sequence shown here is derived from an EMBL/GenBank/DDBJ whole genome shotgun (WGS) entry which is preliminary data.</text>
</comment>
<feature type="compositionally biased region" description="Low complexity" evidence="1">
    <location>
        <begin position="284"/>
        <end position="296"/>
    </location>
</feature>
<feature type="region of interest" description="Disordered" evidence="1">
    <location>
        <begin position="1"/>
        <end position="317"/>
    </location>
</feature>
<name>A0ABN3S7M7_9ACTN</name>
<evidence type="ECO:0000313" key="2">
    <source>
        <dbReference type="EMBL" id="GAA2669336.1"/>
    </source>
</evidence>
<sequence>MRQQGPGRGREDDWWWRELYGDAPEAGGEHAGGPPSAVSDTLDERIESALRTVGRRRASGPPGAAGTPQPGPDRRRSPAAPQVPDQRVGWEAPEPPAGPGAKDARGGADRTAGPAGPGRPDPAAATAAGEPSAGEPSAAGRAVPGASPAGGFDPNGFEPRPWEPSGWEPRPWELPGSTATPPGGPAQPPPPPLAWRATWPDVEAPADEAPDGGMPAVDPADGATPDAGLTATEPRYATNSAAESRDLRDGAAEPAAPPSAAPPSSAAPPAVLPSIAPSSPPAGAPALPANSPSPGADSRAAPDTCPPTAPDALDDWVPDTVLDGVGFGSVAVRAVSQRGDAARERGDVRGEAFGTARFGTGRDALLLVAVASGPSTTGAAAHRAARDACAWASGAVGGCSTQLAQDLRAGRRDALKAGLQRLTDRGYGRLRARAADPAAASGGHPAALRCLLLSADPDCRTRVFFGVGAGGLFRLRAGGWEDLEPTATAPTDPRPAPSAPQPPGGAAPRPAPFRFRVVTGRPGDVLLLCGPGLAGPLSGDPDFAARLAAAWSVPGPPDLADFLTAVQPRGAGDAEDRTAAALWEP</sequence>
<feature type="compositionally biased region" description="Pro residues" evidence="1">
    <location>
        <begin position="182"/>
        <end position="193"/>
    </location>
</feature>
<dbReference type="Proteomes" id="UP001500994">
    <property type="component" value="Unassembled WGS sequence"/>
</dbReference>
<feature type="compositionally biased region" description="Low complexity" evidence="1">
    <location>
        <begin position="262"/>
        <end position="277"/>
    </location>
</feature>
<feature type="compositionally biased region" description="Low complexity" evidence="1">
    <location>
        <begin position="59"/>
        <end position="68"/>
    </location>
</feature>
<evidence type="ECO:0000313" key="3">
    <source>
        <dbReference type="Proteomes" id="UP001500994"/>
    </source>
</evidence>
<evidence type="ECO:0000256" key="1">
    <source>
        <dbReference type="SAM" id="MobiDB-lite"/>
    </source>
</evidence>
<dbReference type="EMBL" id="BAAARK010000014">
    <property type="protein sequence ID" value="GAA2669336.1"/>
    <property type="molecule type" value="Genomic_DNA"/>
</dbReference>
<keyword evidence="3" id="KW-1185">Reference proteome</keyword>
<reference evidence="2 3" key="1">
    <citation type="journal article" date="2019" name="Int. J. Syst. Evol. Microbiol.">
        <title>The Global Catalogue of Microorganisms (GCM) 10K type strain sequencing project: providing services to taxonomists for standard genome sequencing and annotation.</title>
        <authorList>
            <consortium name="The Broad Institute Genomics Platform"/>
            <consortium name="The Broad Institute Genome Sequencing Center for Infectious Disease"/>
            <person name="Wu L."/>
            <person name="Ma J."/>
        </authorList>
    </citation>
    <scope>NUCLEOTIDE SEQUENCE [LARGE SCALE GENOMIC DNA]</scope>
    <source>
        <strain evidence="2 3">JCM 16374</strain>
    </source>
</reference>
<protein>
    <submittedName>
        <fullName evidence="2">Protein phosphatase 2C domain-containing protein</fullName>
    </submittedName>
</protein>
<organism evidence="2 3">
    <name type="scientific">Streptomyces lunalinharesii</name>
    <dbReference type="NCBI Taxonomy" id="333384"/>
    <lineage>
        <taxon>Bacteria</taxon>
        <taxon>Bacillati</taxon>
        <taxon>Actinomycetota</taxon>
        <taxon>Actinomycetes</taxon>
        <taxon>Kitasatosporales</taxon>
        <taxon>Streptomycetaceae</taxon>
        <taxon>Streptomyces</taxon>
    </lineage>
</organism>